<organism evidence="1 2">
    <name type="scientific">Acinetobacter calcoaceticus</name>
    <dbReference type="NCBI Taxonomy" id="471"/>
    <lineage>
        <taxon>Bacteria</taxon>
        <taxon>Pseudomonadati</taxon>
        <taxon>Pseudomonadota</taxon>
        <taxon>Gammaproteobacteria</taxon>
        <taxon>Moraxellales</taxon>
        <taxon>Moraxellaceae</taxon>
        <taxon>Acinetobacter</taxon>
        <taxon>Acinetobacter calcoaceticus/baumannii complex</taxon>
    </lineage>
</organism>
<accession>A0A4R1XRT1</accession>
<evidence type="ECO:0000313" key="1">
    <source>
        <dbReference type="EMBL" id="TCM67057.1"/>
    </source>
</evidence>
<sequence length="162" mass="18711">MTFLLFVSALGTTTNAEMYALIDVEREYVNSDSSFKEKQGSDEMIDFNTIVFDYLKNYDPVLEPWISRPGNALSTIYIKKSRLPKSEMNIILRKLKLNGWREFENFGNYSEYCLNENQVISILYPTKTNEFSKSGIPIDYKDITSWSIGLYYNKNGVSGCEI</sequence>
<gene>
    <name evidence="1" type="ORF">EC844_11098</name>
</gene>
<comment type="caution">
    <text evidence="1">The sequence shown here is derived from an EMBL/GenBank/DDBJ whole genome shotgun (WGS) entry which is preliminary data.</text>
</comment>
<keyword evidence="2" id="KW-1185">Reference proteome</keyword>
<dbReference type="Proteomes" id="UP000294963">
    <property type="component" value="Unassembled WGS sequence"/>
</dbReference>
<dbReference type="AlphaFoldDB" id="A0A4R1XRT1"/>
<name>A0A4R1XRT1_ACICA</name>
<dbReference type="EMBL" id="SLVJ01000010">
    <property type="protein sequence ID" value="TCM67057.1"/>
    <property type="molecule type" value="Genomic_DNA"/>
</dbReference>
<protein>
    <submittedName>
        <fullName evidence="1">Uncharacterized protein</fullName>
    </submittedName>
</protein>
<proteinExistence type="predicted"/>
<reference evidence="1 2" key="1">
    <citation type="submission" date="2019-03" db="EMBL/GenBank/DDBJ databases">
        <title>Genomic analyses of the natural microbiome of Caenorhabditis elegans.</title>
        <authorList>
            <person name="Samuel B."/>
        </authorList>
    </citation>
    <scope>NUCLEOTIDE SEQUENCE [LARGE SCALE GENOMIC DNA]</scope>
    <source>
        <strain evidence="1 2">JUb89</strain>
    </source>
</reference>
<evidence type="ECO:0000313" key="2">
    <source>
        <dbReference type="Proteomes" id="UP000294963"/>
    </source>
</evidence>